<feature type="domain" description="Outer membrane protein OmpA-like transmembrane" evidence="2">
    <location>
        <begin position="33"/>
        <end position="196"/>
    </location>
</feature>
<evidence type="ECO:0000256" key="1">
    <source>
        <dbReference type="SAM" id="SignalP"/>
    </source>
</evidence>
<dbReference type="GO" id="GO:0009279">
    <property type="term" value="C:cell outer membrane"/>
    <property type="evidence" value="ECO:0007669"/>
    <property type="project" value="InterPro"/>
</dbReference>
<dbReference type="Pfam" id="PF01389">
    <property type="entry name" value="OmpA_membrane"/>
    <property type="match status" value="1"/>
</dbReference>
<dbReference type="InterPro" id="IPR006315">
    <property type="entry name" value="OM_autotransptr_brl_dom"/>
</dbReference>
<feature type="chain" id="PRO_5023149663" evidence="1">
    <location>
        <begin position="25"/>
        <end position="196"/>
    </location>
</feature>
<dbReference type="OrthoDB" id="5786186at2"/>
<dbReference type="EMBL" id="VPFL01000003">
    <property type="protein sequence ID" value="TXF13029.1"/>
    <property type="molecule type" value="Genomic_DNA"/>
</dbReference>
<reference evidence="3 4" key="1">
    <citation type="submission" date="2019-08" db="EMBL/GenBank/DDBJ databases">
        <title>Pelomicrobium methylotrophicum gen. nov., sp. nov. a moderately thermophilic, facultatively anaerobic, lithoautotrophic and methylotrophic bacterium isolated from a terrestrial mud volcano.</title>
        <authorList>
            <person name="Slobodkina G.B."/>
            <person name="Merkel A.Y."/>
            <person name="Slobodkin A.I."/>
        </authorList>
    </citation>
    <scope>NUCLEOTIDE SEQUENCE [LARGE SCALE GENOMIC DNA]</scope>
    <source>
        <strain evidence="3 4">SM250</strain>
    </source>
</reference>
<dbReference type="AlphaFoldDB" id="A0A5C7EN64"/>
<evidence type="ECO:0000259" key="2">
    <source>
        <dbReference type="Pfam" id="PF01389"/>
    </source>
</evidence>
<keyword evidence="1" id="KW-0732">Signal</keyword>
<dbReference type="Gene3D" id="2.40.160.20">
    <property type="match status" value="1"/>
</dbReference>
<dbReference type="SUPFAM" id="SSF56925">
    <property type="entry name" value="OMPA-like"/>
    <property type="match status" value="1"/>
</dbReference>
<dbReference type="NCBIfam" id="TIGR01414">
    <property type="entry name" value="autotrans_barl"/>
    <property type="match status" value="1"/>
</dbReference>
<feature type="signal peptide" evidence="1">
    <location>
        <begin position="1"/>
        <end position="24"/>
    </location>
</feature>
<sequence>MMLKSSVLALAAVGLVSAVPPAIAADQPAGGGYIGASLGQSKINDVCDGIVGTCDDKDTGWKIFGGYQFNRYFAVEGGYVDFGKATATDVSLGTPISGDAEGWGLFATGLAALPINEQFGVFAKAGLAYTKADVTVVVGGVSVSDDDSGTDLVYGVGAKFDFTKNFGMRVEFERFKDVGNSDSDVDLLSAGLVYKF</sequence>
<name>A0A5C7EN64_9PROT</name>
<proteinExistence type="predicted"/>
<evidence type="ECO:0000313" key="3">
    <source>
        <dbReference type="EMBL" id="TXF13029.1"/>
    </source>
</evidence>
<dbReference type="RefSeq" id="WP_147798673.1">
    <property type="nucleotide sequence ID" value="NZ_VPFL01000003.1"/>
</dbReference>
<dbReference type="Proteomes" id="UP000321201">
    <property type="component" value="Unassembled WGS sequence"/>
</dbReference>
<dbReference type="InParanoid" id="A0A5C7EN64"/>
<keyword evidence="4" id="KW-1185">Reference proteome</keyword>
<protein>
    <submittedName>
        <fullName evidence="3">Outer membrane beta-barrel protein</fullName>
    </submittedName>
</protein>
<gene>
    <name evidence="3" type="ORF">FR698_02835</name>
</gene>
<evidence type="ECO:0000313" key="4">
    <source>
        <dbReference type="Proteomes" id="UP000321201"/>
    </source>
</evidence>
<comment type="caution">
    <text evidence="3">The sequence shown here is derived from an EMBL/GenBank/DDBJ whole genome shotgun (WGS) entry which is preliminary data.</text>
</comment>
<organism evidence="3 4">
    <name type="scientific">Pelomicrobium methylotrophicum</name>
    <dbReference type="NCBI Taxonomy" id="2602750"/>
    <lineage>
        <taxon>Bacteria</taxon>
        <taxon>Pseudomonadati</taxon>
        <taxon>Pseudomonadota</taxon>
        <taxon>Hydrogenophilia</taxon>
        <taxon>Hydrogenophilia incertae sedis</taxon>
        <taxon>Pelomicrobium</taxon>
    </lineage>
</organism>
<dbReference type="InterPro" id="IPR000498">
    <property type="entry name" value="OmpA-like_TM_dom"/>
</dbReference>
<accession>A0A5C7EN64</accession>
<dbReference type="InterPro" id="IPR011250">
    <property type="entry name" value="OMP/PagP_B-barrel"/>
</dbReference>